<dbReference type="AlphaFoldDB" id="A0A0L7M0W7"/>
<gene>
    <name evidence="1" type="ORF">PFDG_01965</name>
</gene>
<dbReference type="Proteomes" id="UP000054282">
    <property type="component" value="Unassembled WGS sequence"/>
</dbReference>
<proteinExistence type="predicted"/>
<dbReference type="EMBL" id="DS016314">
    <property type="protein sequence ID" value="KOB86519.1"/>
    <property type="molecule type" value="Genomic_DNA"/>
</dbReference>
<reference evidence="2" key="2">
    <citation type="submission" date="2006-09" db="EMBL/GenBank/DDBJ databases">
        <title>The genome sequence of Plasmodium falciparum Dd2.</title>
        <authorList>
            <consortium name="The Broad Institute Genome Sequencing Platform"/>
            <person name="Birren B."/>
            <person name="Lander E."/>
            <person name="Galagan J."/>
            <person name="Nusbaum C."/>
            <person name="Devon K."/>
            <person name="Henn M."/>
            <person name="Jaffe D."/>
            <person name="Butler J."/>
            <person name="Alvarez P."/>
            <person name="Gnerre S."/>
            <person name="Grabherr M."/>
            <person name="Kleber M."/>
            <person name="Mauceli E."/>
            <person name="Brockman W."/>
            <person name="MacCallum I.A."/>
            <person name="Rounsley S."/>
            <person name="Young S."/>
            <person name="LaButti K."/>
            <person name="Pushparaj V."/>
            <person name="DeCaprio D."/>
            <person name="Crawford M."/>
            <person name="Koehrsen M."/>
            <person name="Engels R."/>
            <person name="Montgomery P."/>
            <person name="Pearson M."/>
            <person name="Howarth C."/>
            <person name="Larson L."/>
            <person name="Luoma S."/>
            <person name="White J."/>
            <person name="Kodira C."/>
            <person name="Zeng Q."/>
            <person name="O'Leary S."/>
            <person name="Yandava C."/>
            <person name="Alvarado L."/>
            <person name="Wirth D."/>
            <person name="Volkman S."/>
            <person name="Hartl D."/>
        </authorList>
    </citation>
    <scope>NUCLEOTIDE SEQUENCE [LARGE SCALE GENOMIC DNA]</scope>
</reference>
<protein>
    <submittedName>
        <fullName evidence="1">Uncharacterized protein</fullName>
    </submittedName>
</protein>
<accession>A0A0L7M0W7</accession>
<organism evidence="1 2">
    <name type="scientific">Plasmodium falciparum (isolate Dd2)</name>
    <dbReference type="NCBI Taxonomy" id="57267"/>
    <lineage>
        <taxon>Eukaryota</taxon>
        <taxon>Sar</taxon>
        <taxon>Alveolata</taxon>
        <taxon>Apicomplexa</taxon>
        <taxon>Aconoidasida</taxon>
        <taxon>Haemosporida</taxon>
        <taxon>Plasmodiidae</taxon>
        <taxon>Plasmodium</taxon>
        <taxon>Plasmodium (Laverania)</taxon>
    </lineage>
</organism>
<reference evidence="2" key="1">
    <citation type="submission" date="2006-09" db="EMBL/GenBank/DDBJ databases">
        <title>Annotation of Plasmodium falciparum Dd2.</title>
        <authorList>
            <consortium name="The Broad Institute Genome Sequencing Platform"/>
            <person name="Volkman S.K."/>
            <person name="Neafsey D.E."/>
            <person name="Dash A.P."/>
            <person name="Chitnis C.E."/>
            <person name="Hartl D.L."/>
            <person name="Young S.K."/>
            <person name="Zeng Q."/>
            <person name="Koehrsen M."/>
            <person name="Alvarado L."/>
            <person name="Berlin A."/>
            <person name="Borenstein D."/>
            <person name="Chapman S.B."/>
            <person name="Chen Z."/>
            <person name="Engels R."/>
            <person name="Freedman E."/>
            <person name="Gellesch M."/>
            <person name="Goldberg J."/>
            <person name="Griggs A."/>
            <person name="Gujja S."/>
            <person name="Heilman E.R."/>
            <person name="Heiman D.I."/>
            <person name="Howarth C."/>
            <person name="Jen D."/>
            <person name="Larson L."/>
            <person name="Mehta T."/>
            <person name="Neiman D."/>
            <person name="Park D."/>
            <person name="Pearson M."/>
            <person name="Roberts A."/>
            <person name="Saif S."/>
            <person name="Shea T."/>
            <person name="Shenoy N."/>
            <person name="Sisk P."/>
            <person name="Stolte C."/>
            <person name="Sykes S."/>
            <person name="Walk T."/>
            <person name="White J."/>
            <person name="Yandava C."/>
            <person name="Haas B."/>
            <person name="Henn M.R."/>
            <person name="Nusbaum C."/>
            <person name="Birren B."/>
        </authorList>
    </citation>
    <scope>NUCLEOTIDE SEQUENCE [LARGE SCALE GENOMIC DNA]</scope>
</reference>
<dbReference type="KEGG" id="pfd:PFDG_01965"/>
<evidence type="ECO:0000313" key="2">
    <source>
        <dbReference type="Proteomes" id="UP000054282"/>
    </source>
</evidence>
<sequence length="87" mass="9882">MKCRSRLAKAATSKTVYNWTLGKKALSKMLHYDDDNFSINGVKYPDWKLKPIPTIGYSKKSGRVQEMYTTVIKGNPDENTGGCKIMY</sequence>
<evidence type="ECO:0000313" key="1">
    <source>
        <dbReference type="EMBL" id="KOB86519.1"/>
    </source>
</evidence>
<name>A0A0L7M0W7_PLAF4</name>